<evidence type="ECO:0000256" key="2">
    <source>
        <dbReference type="SAM" id="Phobius"/>
    </source>
</evidence>
<proteinExistence type="predicted"/>
<evidence type="ECO:0000313" key="4">
    <source>
        <dbReference type="Proteomes" id="UP000258309"/>
    </source>
</evidence>
<dbReference type="Gene3D" id="1.20.58.340">
    <property type="entry name" value="Magnesium transport protein CorA, transmembrane region"/>
    <property type="match status" value="1"/>
</dbReference>
<evidence type="ECO:0000256" key="1">
    <source>
        <dbReference type="SAM" id="MobiDB-lite"/>
    </source>
</evidence>
<feature type="non-terminal residue" evidence="3">
    <location>
        <position position="471"/>
    </location>
</feature>
<keyword evidence="2" id="KW-0812">Transmembrane</keyword>
<dbReference type="OrthoDB" id="3561681at2759"/>
<feature type="compositionally biased region" description="Polar residues" evidence="1">
    <location>
        <begin position="458"/>
        <end position="471"/>
    </location>
</feature>
<keyword evidence="2" id="KW-0472">Membrane</keyword>
<gene>
    <name evidence="3" type="ORF">B7463_g11772</name>
</gene>
<feature type="transmembrane region" description="Helical" evidence="2">
    <location>
        <begin position="410"/>
        <end position="431"/>
    </location>
</feature>
<dbReference type="Proteomes" id="UP000258309">
    <property type="component" value="Unassembled WGS sequence"/>
</dbReference>
<keyword evidence="4" id="KW-1185">Reference proteome</keyword>
<feature type="region of interest" description="Disordered" evidence="1">
    <location>
        <begin position="439"/>
        <end position="471"/>
    </location>
</feature>
<accession>A0A3E2GTZ1</accession>
<keyword evidence="2" id="KW-1133">Transmembrane helix</keyword>
<evidence type="ECO:0000313" key="3">
    <source>
        <dbReference type="EMBL" id="RFU24560.1"/>
    </source>
</evidence>
<dbReference type="EMBL" id="NCSJ02000431">
    <property type="protein sequence ID" value="RFU24560.1"/>
    <property type="molecule type" value="Genomic_DNA"/>
</dbReference>
<organism evidence="3 4">
    <name type="scientific">Scytalidium lignicola</name>
    <name type="common">Hyphomycete</name>
    <dbReference type="NCBI Taxonomy" id="5539"/>
    <lineage>
        <taxon>Eukaryota</taxon>
        <taxon>Fungi</taxon>
        <taxon>Dikarya</taxon>
        <taxon>Ascomycota</taxon>
        <taxon>Pezizomycotina</taxon>
        <taxon>Leotiomycetes</taxon>
        <taxon>Leotiomycetes incertae sedis</taxon>
        <taxon>Scytalidium</taxon>
    </lineage>
</organism>
<comment type="caution">
    <text evidence="3">The sequence shown here is derived from an EMBL/GenBank/DDBJ whole genome shotgun (WGS) entry which is preliminary data.</text>
</comment>
<protein>
    <submittedName>
        <fullName evidence="3">Uncharacterized protein</fullName>
    </submittedName>
</protein>
<feature type="non-terminal residue" evidence="3">
    <location>
        <position position="1"/>
    </location>
</feature>
<dbReference type="AlphaFoldDB" id="A0A3E2GTZ1"/>
<dbReference type="OMA" id="ANHASVH"/>
<feature type="transmembrane region" description="Helical" evidence="2">
    <location>
        <begin position="376"/>
        <end position="398"/>
    </location>
</feature>
<name>A0A3E2GTZ1_SCYLI</name>
<reference evidence="3 4" key="1">
    <citation type="submission" date="2018-05" db="EMBL/GenBank/DDBJ databases">
        <title>Draft genome sequence of Scytalidium lignicola DSM 105466, a ubiquitous saprotrophic fungus.</title>
        <authorList>
            <person name="Buettner E."/>
            <person name="Gebauer A.M."/>
            <person name="Hofrichter M."/>
            <person name="Liers C."/>
            <person name="Kellner H."/>
        </authorList>
    </citation>
    <scope>NUCLEOTIDE SEQUENCE [LARGE SCALE GENOMIC DNA]</scope>
    <source>
        <strain evidence="3 4">DSM 105466</strain>
    </source>
</reference>
<sequence length="471" mass="52851">MAVQCNLLRPCSSRDDESPGLELFAASRLSSGTGAQPPAARNERGRLQVSKQAFRLLLSTFDVPVAFVTALARPYMVCGTGFRRISPHTWDHWCLIPVRTVASCRAQTKDHTNSTAGSNQLDPFNYIHLSGAKADIRGSYIGLFIRRNTRAGRTTIISFNLLDHRLQDLIEEPLSRARDTTRRSSGTSLAISPRFIHLIYLSSALRWWNNVLLCFNQELVMHEKQLQREIAAETSAFSNESKDINTSLHIMAAHLHRYKSELHRVECILSELQSPKFDTLDSAGGEKTTEEQQDRLKIEQLMTQLSVIMSFSNELERKIHNILTLLFNQIQVTNDRTMQAILTAAQQDNKLSQTLAFQSHELTRSMKNDSVAMKTIAILTMLFLPGTFFAALFAMPFFTQTKYLTTPAQVWIWTILTVVVTLIAFGIFAYINRQTGMAKSSRNAKQDEESGGAESIPLSGQPQSVPAPRTS</sequence>